<organism evidence="3 4">
    <name type="scientific">Actinoplanes sichuanensis</name>
    <dbReference type="NCBI Taxonomy" id="512349"/>
    <lineage>
        <taxon>Bacteria</taxon>
        <taxon>Bacillati</taxon>
        <taxon>Actinomycetota</taxon>
        <taxon>Actinomycetes</taxon>
        <taxon>Micromonosporales</taxon>
        <taxon>Micromonosporaceae</taxon>
        <taxon>Actinoplanes</taxon>
    </lineage>
</organism>
<dbReference type="Gene3D" id="1.25.40.10">
    <property type="entry name" value="Tetratricopeptide repeat domain"/>
    <property type="match status" value="2"/>
</dbReference>
<dbReference type="Pfam" id="PF13365">
    <property type="entry name" value="Trypsin_2"/>
    <property type="match status" value="1"/>
</dbReference>
<dbReference type="InterPro" id="IPR043504">
    <property type="entry name" value="Peptidase_S1_PA_chymotrypsin"/>
</dbReference>
<feature type="compositionally biased region" description="Basic and acidic residues" evidence="1">
    <location>
        <begin position="1"/>
        <end position="17"/>
    </location>
</feature>
<dbReference type="Proteomes" id="UP001597183">
    <property type="component" value="Unassembled WGS sequence"/>
</dbReference>
<dbReference type="SUPFAM" id="SSF50494">
    <property type="entry name" value="Trypsin-like serine proteases"/>
    <property type="match status" value="1"/>
</dbReference>
<dbReference type="SUPFAM" id="SSF48452">
    <property type="entry name" value="TPR-like"/>
    <property type="match status" value="1"/>
</dbReference>
<reference evidence="4" key="1">
    <citation type="journal article" date="2019" name="Int. J. Syst. Evol. Microbiol.">
        <title>The Global Catalogue of Microorganisms (GCM) 10K type strain sequencing project: providing services to taxonomists for standard genome sequencing and annotation.</title>
        <authorList>
            <consortium name="The Broad Institute Genomics Platform"/>
            <consortium name="The Broad Institute Genome Sequencing Center for Infectious Disease"/>
            <person name="Wu L."/>
            <person name="Ma J."/>
        </authorList>
    </citation>
    <scope>NUCLEOTIDE SEQUENCE [LARGE SCALE GENOMIC DNA]</scope>
    <source>
        <strain evidence="4">CCM 7526</strain>
    </source>
</reference>
<dbReference type="Pfam" id="PF13401">
    <property type="entry name" value="AAA_22"/>
    <property type="match status" value="1"/>
</dbReference>
<comment type="caution">
    <text evidence="3">The sequence shown here is derived from an EMBL/GenBank/DDBJ whole genome shotgun (WGS) entry which is preliminary data.</text>
</comment>
<dbReference type="InterPro" id="IPR049945">
    <property type="entry name" value="AAA_22"/>
</dbReference>
<evidence type="ECO:0000313" key="3">
    <source>
        <dbReference type="EMBL" id="MFD1364252.1"/>
    </source>
</evidence>
<dbReference type="SUPFAM" id="SSF52540">
    <property type="entry name" value="P-loop containing nucleoside triphosphate hydrolases"/>
    <property type="match status" value="1"/>
</dbReference>
<gene>
    <name evidence="3" type="ORF">ACFQ5G_02720</name>
</gene>
<evidence type="ECO:0000259" key="2">
    <source>
        <dbReference type="Pfam" id="PF13401"/>
    </source>
</evidence>
<dbReference type="InterPro" id="IPR009003">
    <property type="entry name" value="Peptidase_S1_PA"/>
</dbReference>
<accession>A0ABW4A0N6</accession>
<feature type="domain" description="ORC1/DEAH AAA+ ATPase" evidence="2">
    <location>
        <begin position="443"/>
        <end position="583"/>
    </location>
</feature>
<dbReference type="InterPro" id="IPR027417">
    <property type="entry name" value="P-loop_NTPase"/>
</dbReference>
<name>A0ABW4A0N6_9ACTN</name>
<evidence type="ECO:0000313" key="4">
    <source>
        <dbReference type="Proteomes" id="UP001597183"/>
    </source>
</evidence>
<sequence>MADERQTDETPGHHDHVPMIVAGDGAPMDERRLEAQIDRTNTWHSPAQWRARLAEIENQVCRIEFPYRGKTHRGTGFLVGPDLVLTNHHVVAPLFADDADRSRVRLLFDDAYQQDGRTLLPGPEYRLAADWCVDSSPRSPADLQADPVVEPSLEELDFALLRVAGDPGDEAVGERARGWILMPRDDHEFELSRTLHIVQHPEGQPMVIAFDTNAEPKLNGAGTRLRYRTNTKPGSSGAPCFGSSLEWVALHQTGDPDKNMLGYARYNQGIPVAALRGRLTDLLPSAAKHESATAVRPRAGQVRRAPQGAALAYELEQFLARSALTESNALLLVATPDATGPESPCRAEIENACAQGRTVIAIVDDITAERSGWAGELKAEDGRDGWRNLEQRLRDATPVERRRSGAPPRFVRAGEKVEVVGDEVQDRRYYLDRLIELLQGPEPGAIYLRGPSGIGKTGVVAKLGDELEAGRIDTEYRGFAYLPVFGYRPVNAAALVHAITDMLPDGEAADLVRRACRSAQPWRDILDLALDGLARTAVLVVVDNADELLDGDATLSDPELRELVDHLLSRHDHGARLLLVGGPVGSGPDHVPDFCEPVPLDDGLPEPDARDLLLRLDAAGRGRLNRDPEDLVQHFTRLTDRSPRAIELLGALVNLEPDRTLRQLIDDLRSKTTADAANDVRRQVLKQLERDAVLILQALAVFGRPVTPEAVDFLLAPYRASLRSAAPLLRLHRLRLVRRNDDGRFFLPPRDDQRWALASIDNGTVFTRNALSSRAADYFKQRIDVGEPPRDIHDLDDHLHEIDLRIQAGEHEQAMRLIRHLNSTYLMRWGRGGVVHERLNRLVGKLSDLDEYHRLCALTWMFTRQGRAAEAAQQADAALRLAHRRREAARLLVSRAHAEFSQGLLDEAITTYRQALRKIPLGFIRGRAMTRAAIYVGLSQVHVQTGGFDTALTLLGKVEPLLALTFDSRSGDAYQLRVAAAGNRAVIHLRRDERPEAEHCLDHLRRTAERAELRPELAAAHLHLANLRIAQQEWRAAEESVAVAGEIAAETGNLHLRRDAQTVLAMAALCRDELKQAGDAIRIAVRHDPTAEILILQGTIALQKQQRQEALTAFRQGWDLLPARPGRDFHLLDAQGLILTGLALCTDQPHHVDDAVAAFRAARALTEATGVVNRIKLLLTRLGTPAAPVPAEVLAAAGC</sequence>
<dbReference type="EMBL" id="JBHTMK010000004">
    <property type="protein sequence ID" value="MFD1364252.1"/>
    <property type="molecule type" value="Genomic_DNA"/>
</dbReference>
<dbReference type="RefSeq" id="WP_317793832.1">
    <property type="nucleotide sequence ID" value="NZ_AP028461.1"/>
</dbReference>
<keyword evidence="4" id="KW-1185">Reference proteome</keyword>
<evidence type="ECO:0000256" key="1">
    <source>
        <dbReference type="SAM" id="MobiDB-lite"/>
    </source>
</evidence>
<dbReference type="Gene3D" id="2.40.10.10">
    <property type="entry name" value="Trypsin-like serine proteases"/>
    <property type="match status" value="2"/>
</dbReference>
<feature type="region of interest" description="Disordered" evidence="1">
    <location>
        <begin position="1"/>
        <end position="20"/>
    </location>
</feature>
<dbReference type="InterPro" id="IPR011990">
    <property type="entry name" value="TPR-like_helical_dom_sf"/>
</dbReference>
<dbReference type="SMART" id="SM00028">
    <property type="entry name" value="TPR"/>
    <property type="match status" value="2"/>
</dbReference>
<dbReference type="InterPro" id="IPR019734">
    <property type="entry name" value="TPR_rpt"/>
</dbReference>
<dbReference type="Gene3D" id="3.40.50.300">
    <property type="entry name" value="P-loop containing nucleotide triphosphate hydrolases"/>
    <property type="match status" value="1"/>
</dbReference>
<proteinExistence type="predicted"/>
<protein>
    <submittedName>
        <fullName evidence="3">Trypsin-like peptidase domain-containing protein</fullName>
    </submittedName>
</protein>